<accession>A0A399FDT7</accession>
<organism evidence="2 3">
    <name type="scientific">Meiothermus granaticius NBRC 107808</name>
    <dbReference type="NCBI Taxonomy" id="1227551"/>
    <lineage>
        <taxon>Bacteria</taxon>
        <taxon>Thermotogati</taxon>
        <taxon>Deinococcota</taxon>
        <taxon>Deinococci</taxon>
        <taxon>Thermales</taxon>
        <taxon>Thermaceae</taxon>
        <taxon>Meiothermus</taxon>
    </lineage>
</organism>
<reference evidence="2 3" key="1">
    <citation type="submission" date="2018-08" db="EMBL/GenBank/DDBJ databases">
        <title>Meiothermus granaticius genome AF-68 sequencing project.</title>
        <authorList>
            <person name="Da Costa M.S."/>
            <person name="Albuquerque L."/>
            <person name="Raposo P."/>
            <person name="Froufe H.J.C."/>
            <person name="Barroso C.S."/>
            <person name="Egas C."/>
        </authorList>
    </citation>
    <scope>NUCLEOTIDE SEQUENCE [LARGE SCALE GENOMIC DNA]</scope>
    <source>
        <strain evidence="2 3">AF-68</strain>
    </source>
</reference>
<sequence>MAGIFTISLDFELYWGVRDQLSLEAYGANVRGAHQAVPRLLELFVEYGIHATWATVGFLFYETKAALLEDLPGLQPGYANPKLSPYPVLESLSCGDPHYFAPGLVAQIQATPGQELASHTFCHYYALEAGQTAEQFQADLEAAQRVAHRRFGRPLHSLVFPRNQANHLEALQNAGFKTYRGNPPDGLYGAYTEDQQTPVPRILRLLDTYLNLTGHHTYPLPKPQDGLVNLPSSRFLRPYSPRLAWLEPLRLSRIVRSMEQAARTHQIYHLWWHPENFGVHLEENLAFLRRVLEGFKALQSRYQMQSLNMGEIAAQAQEAGA</sequence>
<gene>
    <name evidence="2" type="ORF">Mgrana_00051</name>
</gene>
<evidence type="ECO:0000259" key="1">
    <source>
        <dbReference type="Pfam" id="PF01522"/>
    </source>
</evidence>
<protein>
    <submittedName>
        <fullName evidence="2">Polysaccharide deacetylase</fullName>
    </submittedName>
</protein>
<name>A0A399FDT7_9DEIN</name>
<dbReference type="SUPFAM" id="SSF88713">
    <property type="entry name" value="Glycoside hydrolase/deacetylase"/>
    <property type="match status" value="1"/>
</dbReference>
<dbReference type="InterPro" id="IPR011330">
    <property type="entry name" value="Glyco_hydro/deAcase_b/a-brl"/>
</dbReference>
<proteinExistence type="predicted"/>
<dbReference type="AlphaFoldDB" id="A0A399FDT7"/>
<dbReference type="Pfam" id="PF01522">
    <property type="entry name" value="Polysacc_deac_1"/>
    <property type="match status" value="1"/>
</dbReference>
<dbReference type="InterPro" id="IPR002509">
    <property type="entry name" value="NODB_dom"/>
</dbReference>
<feature type="domain" description="NodB homology" evidence="1">
    <location>
        <begin position="32"/>
        <end position="177"/>
    </location>
</feature>
<dbReference type="OrthoDB" id="7836272at2"/>
<evidence type="ECO:0000313" key="2">
    <source>
        <dbReference type="EMBL" id="RIH93965.1"/>
    </source>
</evidence>
<dbReference type="GO" id="GO:0016810">
    <property type="term" value="F:hydrolase activity, acting on carbon-nitrogen (but not peptide) bonds"/>
    <property type="evidence" value="ECO:0007669"/>
    <property type="project" value="InterPro"/>
</dbReference>
<dbReference type="Proteomes" id="UP000266178">
    <property type="component" value="Unassembled WGS sequence"/>
</dbReference>
<dbReference type="GO" id="GO:0005975">
    <property type="term" value="P:carbohydrate metabolic process"/>
    <property type="evidence" value="ECO:0007669"/>
    <property type="project" value="InterPro"/>
</dbReference>
<dbReference type="CDD" id="cd10929">
    <property type="entry name" value="CE4_u5"/>
    <property type="match status" value="1"/>
</dbReference>
<dbReference type="Gene3D" id="3.20.20.370">
    <property type="entry name" value="Glycoside hydrolase/deacetylase"/>
    <property type="match status" value="1"/>
</dbReference>
<dbReference type="RefSeq" id="WP_119355595.1">
    <property type="nucleotide sequence ID" value="NZ_BJXM01000015.1"/>
</dbReference>
<dbReference type="EMBL" id="QWLB01000001">
    <property type="protein sequence ID" value="RIH93965.1"/>
    <property type="molecule type" value="Genomic_DNA"/>
</dbReference>
<evidence type="ECO:0000313" key="3">
    <source>
        <dbReference type="Proteomes" id="UP000266178"/>
    </source>
</evidence>
<keyword evidence="3" id="KW-1185">Reference proteome</keyword>
<comment type="caution">
    <text evidence="2">The sequence shown here is derived from an EMBL/GenBank/DDBJ whole genome shotgun (WGS) entry which is preliminary data.</text>
</comment>